<gene>
    <name evidence="8" type="ORF">ENN51_00465</name>
</gene>
<keyword evidence="4" id="KW-0547">Nucleotide-binding</keyword>
<dbReference type="InterPro" id="IPR003714">
    <property type="entry name" value="PhoH"/>
</dbReference>
<evidence type="ECO:0000256" key="4">
    <source>
        <dbReference type="ARBA" id="ARBA00022741"/>
    </source>
</evidence>
<accession>A0A7V0T3Y1</accession>
<dbReference type="GO" id="GO:0005524">
    <property type="term" value="F:ATP binding"/>
    <property type="evidence" value="ECO:0007669"/>
    <property type="project" value="UniProtKB-KW"/>
</dbReference>
<evidence type="ECO:0000259" key="7">
    <source>
        <dbReference type="SMART" id="SM00382"/>
    </source>
</evidence>
<comment type="similarity">
    <text evidence="2">Belongs to the PhoH family.</text>
</comment>
<name>A0A7V0T3Y1_UNCW3</name>
<evidence type="ECO:0000256" key="1">
    <source>
        <dbReference type="ARBA" id="ARBA00004496"/>
    </source>
</evidence>
<dbReference type="PANTHER" id="PTHR30473">
    <property type="entry name" value="PROTEIN PHOH"/>
    <property type="match status" value="1"/>
</dbReference>
<comment type="caution">
    <text evidence="8">The sequence shown here is derived from an EMBL/GenBank/DDBJ whole genome shotgun (WGS) entry which is preliminary data.</text>
</comment>
<dbReference type="PANTHER" id="PTHR30473:SF1">
    <property type="entry name" value="PHOH-LIKE PROTEIN"/>
    <property type="match status" value="1"/>
</dbReference>
<dbReference type="InterPro" id="IPR051451">
    <property type="entry name" value="PhoH2-like"/>
</dbReference>
<dbReference type="SMART" id="SM00382">
    <property type="entry name" value="AAA"/>
    <property type="match status" value="1"/>
</dbReference>
<dbReference type="Gene3D" id="3.40.50.300">
    <property type="entry name" value="P-loop containing nucleotide triphosphate hydrolases"/>
    <property type="match status" value="1"/>
</dbReference>
<dbReference type="AlphaFoldDB" id="A0A7V0T3Y1"/>
<keyword evidence="3" id="KW-0963">Cytoplasm</keyword>
<evidence type="ECO:0000256" key="6">
    <source>
        <dbReference type="ARBA" id="ARBA00039970"/>
    </source>
</evidence>
<dbReference type="Pfam" id="PF02562">
    <property type="entry name" value="PhoH"/>
    <property type="match status" value="1"/>
</dbReference>
<evidence type="ECO:0000256" key="5">
    <source>
        <dbReference type="ARBA" id="ARBA00022840"/>
    </source>
</evidence>
<dbReference type="InterPro" id="IPR027417">
    <property type="entry name" value="P-loop_NTPase"/>
</dbReference>
<dbReference type="GO" id="GO:0005829">
    <property type="term" value="C:cytosol"/>
    <property type="evidence" value="ECO:0007669"/>
    <property type="project" value="TreeGrafter"/>
</dbReference>
<feature type="domain" description="AAA+ ATPase" evidence="7">
    <location>
        <begin position="137"/>
        <end position="294"/>
    </location>
</feature>
<dbReference type="EMBL" id="DSBX01000013">
    <property type="protein sequence ID" value="HDQ98747.1"/>
    <property type="molecule type" value="Genomic_DNA"/>
</dbReference>
<reference evidence="8" key="1">
    <citation type="journal article" date="2020" name="mSystems">
        <title>Genome- and Community-Level Interaction Insights into Carbon Utilization and Element Cycling Functions of Hydrothermarchaeota in Hydrothermal Sediment.</title>
        <authorList>
            <person name="Zhou Z."/>
            <person name="Liu Y."/>
            <person name="Xu W."/>
            <person name="Pan J."/>
            <person name="Luo Z.H."/>
            <person name="Li M."/>
        </authorList>
    </citation>
    <scope>NUCLEOTIDE SEQUENCE [LARGE SCALE GENOMIC DNA]</scope>
    <source>
        <strain evidence="8">SpSt-1182</strain>
    </source>
</reference>
<sequence>MTSKQQTTPPAPTDPVAFELSLDDVDPLILLGPADANLRELGRHFRSRIAVRAGVVRCAGPPEERAGLETALRRLIARARAGETVVPELVRAEVLSARPDACGEKPAGPGPAAIRTPRKTIVPRTPNQQEYVRAIGRGEITFAIGPAGTGKTYLAVAAAVEALSCGRCNRIVLTRPAVEAGESLGYLPGTFKDKVDPYLRPLYDALFDMLPLERARRLLDEEVIEVAALAFMRGRTLSDSYIILDEAQNTTSTQMRMFLTRLGWNSRAIVTGDVTQIDLEHPRGSGLVEAERRLSGTKGIEICRFDATDVVRPPLVSRIIRAYEAES</sequence>
<dbReference type="Proteomes" id="UP000885672">
    <property type="component" value="Unassembled WGS sequence"/>
</dbReference>
<evidence type="ECO:0000256" key="2">
    <source>
        <dbReference type="ARBA" id="ARBA00010393"/>
    </source>
</evidence>
<dbReference type="SUPFAM" id="SSF52540">
    <property type="entry name" value="P-loop containing nucleoside triphosphate hydrolases"/>
    <property type="match status" value="1"/>
</dbReference>
<organism evidence="8">
    <name type="scientific">candidate division WOR-3 bacterium</name>
    <dbReference type="NCBI Taxonomy" id="2052148"/>
    <lineage>
        <taxon>Bacteria</taxon>
        <taxon>Bacteria division WOR-3</taxon>
    </lineage>
</organism>
<protein>
    <recommendedName>
        <fullName evidence="6">PhoH-like protein</fullName>
    </recommendedName>
</protein>
<evidence type="ECO:0000256" key="3">
    <source>
        <dbReference type="ARBA" id="ARBA00022490"/>
    </source>
</evidence>
<dbReference type="InterPro" id="IPR003593">
    <property type="entry name" value="AAA+_ATPase"/>
</dbReference>
<comment type="subcellular location">
    <subcellularLocation>
        <location evidence="1">Cytoplasm</location>
    </subcellularLocation>
</comment>
<keyword evidence="5" id="KW-0067">ATP-binding</keyword>
<evidence type="ECO:0000313" key="8">
    <source>
        <dbReference type="EMBL" id="HDQ98747.1"/>
    </source>
</evidence>
<proteinExistence type="inferred from homology"/>
<dbReference type="FunFam" id="3.40.50.300:FF:000013">
    <property type="entry name" value="PhoH family ATPase"/>
    <property type="match status" value="1"/>
</dbReference>